<evidence type="ECO:0008006" key="3">
    <source>
        <dbReference type="Google" id="ProtNLM"/>
    </source>
</evidence>
<accession>A0AA39K3F8</accession>
<keyword evidence="2" id="KW-1185">Reference proteome</keyword>
<name>A0AA39K3F8_9AGAR</name>
<organism evidence="1 2">
    <name type="scientific">Armillaria borealis</name>
    <dbReference type="NCBI Taxonomy" id="47425"/>
    <lineage>
        <taxon>Eukaryota</taxon>
        <taxon>Fungi</taxon>
        <taxon>Dikarya</taxon>
        <taxon>Basidiomycota</taxon>
        <taxon>Agaricomycotina</taxon>
        <taxon>Agaricomycetes</taxon>
        <taxon>Agaricomycetidae</taxon>
        <taxon>Agaricales</taxon>
        <taxon>Marasmiineae</taxon>
        <taxon>Physalacriaceae</taxon>
        <taxon>Armillaria</taxon>
    </lineage>
</organism>
<comment type="caution">
    <text evidence="1">The sequence shown here is derived from an EMBL/GenBank/DDBJ whole genome shotgun (WGS) entry which is preliminary data.</text>
</comment>
<dbReference type="EMBL" id="JAUEPT010000004">
    <property type="protein sequence ID" value="KAK0452469.1"/>
    <property type="molecule type" value="Genomic_DNA"/>
</dbReference>
<evidence type="ECO:0000313" key="1">
    <source>
        <dbReference type="EMBL" id="KAK0452469.1"/>
    </source>
</evidence>
<protein>
    <recommendedName>
        <fullName evidence="3">F-box domain-containing protein</fullName>
    </recommendedName>
</protein>
<sequence length="542" mass="61744">MLKHKNEQNHATNAMFHLDAAARSIPEPTFPPDALNDHIPAILRATRPFLDTDRDWIIHHIEDLRQQVSGYDTFLNRIDVIRSEVQSRRDAVHKAMVVYSSTLAPVRRLPVDVLQTVFRELQISEWRTIPLSPPLDFSQGPWTLSHVCGAWRDVVLSCPQLWSHIVLYFPSPLSVKNPLAEVYSPLRHMLVALRAMILRSEQCPLDIVFELGYDPDQDMAEKVFAMILEVSRRWRIVVLRISLDFAERLKVVRGRIPCLESLTLYALYASLQTVGTVLPEDIRSLFADAPRLQNITLPGIGGLGDFIFPLHITYLAAPVKNVSNLGVYQSLVECHLESGNPDISFPLHIFLPNVRRLHATSLWILAHLCLPSLNDLTITGNETDATIRQYVQAVNDFFRRSRCSLTRLAFFSANGGDQILIQDSLLFMDTVVCLEVDLFWDDEDILNALASDKFLPNLQHLRLIRFRMRSSQDFITAMITSRRRHLRSIKVSCSDPADVESVNQQLAPIQQPGQHFIAALREQDDSIWQFGNFNRSDVECCG</sequence>
<dbReference type="PANTHER" id="PTHR38926">
    <property type="entry name" value="F-BOX DOMAIN CONTAINING PROTEIN, EXPRESSED"/>
    <property type="match status" value="1"/>
</dbReference>
<dbReference type="PANTHER" id="PTHR38926:SF5">
    <property type="entry name" value="F-BOX AND LEUCINE-RICH REPEAT PROTEIN 6"/>
    <property type="match status" value="1"/>
</dbReference>
<proteinExistence type="predicted"/>
<dbReference type="Proteomes" id="UP001175226">
    <property type="component" value="Unassembled WGS sequence"/>
</dbReference>
<evidence type="ECO:0000313" key="2">
    <source>
        <dbReference type="Proteomes" id="UP001175226"/>
    </source>
</evidence>
<gene>
    <name evidence="1" type="ORF">EV421DRAFT_903693</name>
</gene>
<reference evidence="1" key="1">
    <citation type="submission" date="2023-06" db="EMBL/GenBank/DDBJ databases">
        <authorList>
            <consortium name="Lawrence Berkeley National Laboratory"/>
            <person name="Ahrendt S."/>
            <person name="Sahu N."/>
            <person name="Indic B."/>
            <person name="Wong-Bajracharya J."/>
            <person name="Merenyi Z."/>
            <person name="Ke H.-M."/>
            <person name="Monk M."/>
            <person name="Kocsube S."/>
            <person name="Drula E."/>
            <person name="Lipzen A."/>
            <person name="Balint B."/>
            <person name="Henrissat B."/>
            <person name="Andreopoulos B."/>
            <person name="Martin F.M."/>
            <person name="Harder C.B."/>
            <person name="Rigling D."/>
            <person name="Ford K.L."/>
            <person name="Foster G.D."/>
            <person name="Pangilinan J."/>
            <person name="Papanicolaou A."/>
            <person name="Barry K."/>
            <person name="LaButti K."/>
            <person name="Viragh M."/>
            <person name="Koriabine M."/>
            <person name="Yan M."/>
            <person name="Riley R."/>
            <person name="Champramary S."/>
            <person name="Plett K.L."/>
            <person name="Tsai I.J."/>
            <person name="Slot J."/>
            <person name="Sipos G."/>
            <person name="Plett J."/>
            <person name="Nagy L.G."/>
            <person name="Grigoriev I.V."/>
        </authorList>
    </citation>
    <scope>NUCLEOTIDE SEQUENCE</scope>
    <source>
        <strain evidence="1">FPL87.14</strain>
    </source>
</reference>
<dbReference type="AlphaFoldDB" id="A0AA39K3F8"/>